<keyword evidence="1" id="KW-0472">Membrane</keyword>
<gene>
    <name evidence="2" type="ORF">AV530_014424</name>
</gene>
<proteinExistence type="predicted"/>
<keyword evidence="1" id="KW-1133">Transmembrane helix</keyword>
<dbReference type="AlphaFoldDB" id="A0A1V4KBN2"/>
<name>A0A1V4KBN2_PATFA</name>
<evidence type="ECO:0000313" key="3">
    <source>
        <dbReference type="Proteomes" id="UP000190648"/>
    </source>
</evidence>
<evidence type="ECO:0000256" key="1">
    <source>
        <dbReference type="SAM" id="Phobius"/>
    </source>
</evidence>
<comment type="caution">
    <text evidence="2">The sequence shown here is derived from an EMBL/GenBank/DDBJ whole genome shotgun (WGS) entry which is preliminary data.</text>
</comment>
<sequence length="133" mass="15604">MNSASKSKRDVKTHTCNEKSRCFAFNYNEKGYRYFWRQLLGCLSPVKSECIIPPHSFHFCGVYRCLCKKRLCCKRGQGDTTESLSFFRSLLLWYVYGVFLLLSFVKNEHYIASCSRYGKIKMMKRPNSAMYGI</sequence>
<accession>A0A1V4KBN2</accession>
<keyword evidence="1" id="KW-0812">Transmembrane</keyword>
<dbReference type="Proteomes" id="UP000190648">
    <property type="component" value="Unassembled WGS sequence"/>
</dbReference>
<reference evidence="2 3" key="1">
    <citation type="submission" date="2016-02" db="EMBL/GenBank/DDBJ databases">
        <title>Band-tailed pigeon sequencing and assembly.</title>
        <authorList>
            <person name="Soares A.E."/>
            <person name="Novak B.J."/>
            <person name="Rice E.S."/>
            <person name="O'Connell B."/>
            <person name="Chang D."/>
            <person name="Weber S."/>
            <person name="Shapiro B."/>
        </authorList>
    </citation>
    <scope>NUCLEOTIDE SEQUENCE [LARGE SCALE GENOMIC DNA]</scope>
    <source>
        <strain evidence="2">BTP2013</strain>
        <tissue evidence="2">Blood</tissue>
    </source>
</reference>
<protein>
    <submittedName>
        <fullName evidence="2">Uncharacterized protein</fullName>
    </submittedName>
</protein>
<dbReference type="EMBL" id="LSYS01003958">
    <property type="protein sequence ID" value="OPJ81892.1"/>
    <property type="molecule type" value="Genomic_DNA"/>
</dbReference>
<keyword evidence="3" id="KW-1185">Reference proteome</keyword>
<organism evidence="2 3">
    <name type="scientific">Patagioenas fasciata monilis</name>
    <dbReference type="NCBI Taxonomy" id="372326"/>
    <lineage>
        <taxon>Eukaryota</taxon>
        <taxon>Metazoa</taxon>
        <taxon>Chordata</taxon>
        <taxon>Craniata</taxon>
        <taxon>Vertebrata</taxon>
        <taxon>Euteleostomi</taxon>
        <taxon>Archelosauria</taxon>
        <taxon>Archosauria</taxon>
        <taxon>Dinosauria</taxon>
        <taxon>Saurischia</taxon>
        <taxon>Theropoda</taxon>
        <taxon>Coelurosauria</taxon>
        <taxon>Aves</taxon>
        <taxon>Neognathae</taxon>
        <taxon>Neoaves</taxon>
        <taxon>Columbimorphae</taxon>
        <taxon>Columbiformes</taxon>
        <taxon>Columbidae</taxon>
        <taxon>Patagioenas</taxon>
    </lineage>
</organism>
<feature type="transmembrane region" description="Helical" evidence="1">
    <location>
        <begin position="84"/>
        <end position="105"/>
    </location>
</feature>
<evidence type="ECO:0000313" key="2">
    <source>
        <dbReference type="EMBL" id="OPJ81892.1"/>
    </source>
</evidence>